<keyword evidence="1" id="KW-0472">Membrane</keyword>
<reference evidence="2 3" key="1">
    <citation type="journal article" date="2019" name="Commun. Biol.">
        <title>The bagworm genome reveals a unique fibroin gene that provides high tensile strength.</title>
        <authorList>
            <person name="Kono N."/>
            <person name="Nakamura H."/>
            <person name="Ohtoshi R."/>
            <person name="Tomita M."/>
            <person name="Numata K."/>
            <person name="Arakawa K."/>
        </authorList>
    </citation>
    <scope>NUCLEOTIDE SEQUENCE [LARGE SCALE GENOMIC DNA]</scope>
</reference>
<organism evidence="2 3">
    <name type="scientific">Eumeta variegata</name>
    <name type="common">Bagworm moth</name>
    <name type="synonym">Eumeta japonica</name>
    <dbReference type="NCBI Taxonomy" id="151549"/>
    <lineage>
        <taxon>Eukaryota</taxon>
        <taxon>Metazoa</taxon>
        <taxon>Ecdysozoa</taxon>
        <taxon>Arthropoda</taxon>
        <taxon>Hexapoda</taxon>
        <taxon>Insecta</taxon>
        <taxon>Pterygota</taxon>
        <taxon>Neoptera</taxon>
        <taxon>Endopterygota</taxon>
        <taxon>Lepidoptera</taxon>
        <taxon>Glossata</taxon>
        <taxon>Ditrysia</taxon>
        <taxon>Tineoidea</taxon>
        <taxon>Psychidae</taxon>
        <taxon>Oiketicinae</taxon>
        <taxon>Eumeta</taxon>
    </lineage>
</organism>
<comment type="caution">
    <text evidence="2">The sequence shown here is derived from an EMBL/GenBank/DDBJ whole genome shotgun (WGS) entry which is preliminary data.</text>
</comment>
<keyword evidence="1" id="KW-0812">Transmembrane</keyword>
<accession>A0A4C1WKG3</accession>
<evidence type="ECO:0000256" key="1">
    <source>
        <dbReference type="SAM" id="Phobius"/>
    </source>
</evidence>
<dbReference type="AlphaFoldDB" id="A0A4C1WKG3"/>
<name>A0A4C1WKG3_EUMVA</name>
<dbReference type="OrthoDB" id="6678752at2759"/>
<dbReference type="Proteomes" id="UP000299102">
    <property type="component" value="Unassembled WGS sequence"/>
</dbReference>
<feature type="transmembrane region" description="Helical" evidence="1">
    <location>
        <begin position="265"/>
        <end position="283"/>
    </location>
</feature>
<protein>
    <submittedName>
        <fullName evidence="2">Uncharacterized protein</fullName>
    </submittedName>
</protein>
<feature type="transmembrane region" description="Helical" evidence="1">
    <location>
        <begin position="231"/>
        <end position="253"/>
    </location>
</feature>
<keyword evidence="1" id="KW-1133">Transmembrane helix</keyword>
<sequence>MAPTYDVTCGRRVSNVRPSARSYLCSRTRELHMQVASDASPTAGVGDRCLSDSGRIFVPKSNAPVGGELETGLLETGRGTRIRIKSVTGWTSGIASRLELKAATSFGLMAQSFYIHDEAYPELSVVLLSLPACPGSKGRNNKSLIPIINNSIDGTRLITSIDHDKCHRTACTSARAVGPTPRDCGSAMEDERASKESPYALNYVKIWKVFSQTMMSWPKEKRGGSESRAVVAFRAIQPVLYTTFVAADGFYIYEHHSETDFTTKGHLYITFISGMVTIFFLNATNTSSHCRTPIVNLTNAPISKEIDAPQAERLGRSCLSIIPRSRSRARLRRNATMSHAFSCVQPAFIDL</sequence>
<evidence type="ECO:0000313" key="3">
    <source>
        <dbReference type="Proteomes" id="UP000299102"/>
    </source>
</evidence>
<dbReference type="EMBL" id="BGZK01000579">
    <property type="protein sequence ID" value="GBP51340.1"/>
    <property type="molecule type" value="Genomic_DNA"/>
</dbReference>
<keyword evidence="3" id="KW-1185">Reference proteome</keyword>
<gene>
    <name evidence="2" type="ORF">EVAR_34126_1</name>
</gene>
<evidence type="ECO:0000313" key="2">
    <source>
        <dbReference type="EMBL" id="GBP51340.1"/>
    </source>
</evidence>
<proteinExistence type="predicted"/>